<dbReference type="Proteomes" id="UP000441523">
    <property type="component" value="Unassembled WGS sequence"/>
</dbReference>
<evidence type="ECO:0000256" key="3">
    <source>
        <dbReference type="ARBA" id="ARBA00022741"/>
    </source>
</evidence>
<dbReference type="RefSeq" id="WP_150964044.1">
    <property type="nucleotide sequence ID" value="NZ_VZZJ01000009.1"/>
</dbReference>
<dbReference type="InterPro" id="IPR027417">
    <property type="entry name" value="P-loop_NTPase"/>
</dbReference>
<dbReference type="EMBL" id="VZZJ01000009">
    <property type="protein sequence ID" value="KAB1073213.1"/>
    <property type="molecule type" value="Genomic_DNA"/>
</dbReference>
<dbReference type="Pfam" id="PF12399">
    <property type="entry name" value="BCA_ABC_TP_C"/>
    <property type="match status" value="1"/>
</dbReference>
<keyword evidence="4 6" id="KW-0067">ATP-binding</keyword>
<organism evidence="6 7">
    <name type="scientific">Methylobacterium planeticum</name>
    <dbReference type="NCBI Taxonomy" id="2615211"/>
    <lineage>
        <taxon>Bacteria</taxon>
        <taxon>Pseudomonadati</taxon>
        <taxon>Pseudomonadota</taxon>
        <taxon>Alphaproteobacteria</taxon>
        <taxon>Hyphomicrobiales</taxon>
        <taxon>Methylobacteriaceae</taxon>
        <taxon>Methylobacterium</taxon>
    </lineage>
</organism>
<keyword evidence="2" id="KW-0813">Transport</keyword>
<dbReference type="PROSITE" id="PS00211">
    <property type="entry name" value="ABC_TRANSPORTER_1"/>
    <property type="match status" value="1"/>
</dbReference>
<keyword evidence="7" id="KW-1185">Reference proteome</keyword>
<dbReference type="InterPro" id="IPR003439">
    <property type="entry name" value="ABC_transporter-like_ATP-bd"/>
</dbReference>
<evidence type="ECO:0000256" key="4">
    <source>
        <dbReference type="ARBA" id="ARBA00022840"/>
    </source>
</evidence>
<evidence type="ECO:0000313" key="7">
    <source>
        <dbReference type="Proteomes" id="UP000441523"/>
    </source>
</evidence>
<dbReference type="GO" id="GO:0016887">
    <property type="term" value="F:ATP hydrolysis activity"/>
    <property type="evidence" value="ECO:0007669"/>
    <property type="project" value="InterPro"/>
</dbReference>
<evidence type="ECO:0000256" key="2">
    <source>
        <dbReference type="ARBA" id="ARBA00022448"/>
    </source>
</evidence>
<reference evidence="6 7" key="1">
    <citation type="submission" date="2019-09" db="EMBL/GenBank/DDBJ databases">
        <title>YIM 132548 draft genome.</title>
        <authorList>
            <person name="Jiang L."/>
        </authorList>
    </citation>
    <scope>NUCLEOTIDE SEQUENCE [LARGE SCALE GENOMIC DNA]</scope>
    <source>
        <strain evidence="6 7">YIM 132548</strain>
    </source>
</reference>
<evidence type="ECO:0000259" key="5">
    <source>
        <dbReference type="PROSITE" id="PS50893"/>
    </source>
</evidence>
<comment type="similarity">
    <text evidence="1">Belongs to the ABC transporter superfamily.</text>
</comment>
<dbReference type="GO" id="GO:0005886">
    <property type="term" value="C:plasma membrane"/>
    <property type="evidence" value="ECO:0007669"/>
    <property type="project" value="TreeGrafter"/>
</dbReference>
<dbReference type="Gene3D" id="3.40.50.300">
    <property type="entry name" value="P-loop containing nucleotide triphosphate hydrolases"/>
    <property type="match status" value="1"/>
</dbReference>
<keyword evidence="3" id="KW-0547">Nucleotide-binding</keyword>
<dbReference type="FunFam" id="3.40.50.300:FF:000421">
    <property type="entry name" value="Branched-chain amino acid ABC transporter ATP-binding protein"/>
    <property type="match status" value="1"/>
</dbReference>
<evidence type="ECO:0000313" key="6">
    <source>
        <dbReference type="EMBL" id="KAB1073213.1"/>
    </source>
</evidence>
<dbReference type="AlphaFoldDB" id="A0A6N6MP07"/>
<dbReference type="InterPro" id="IPR003593">
    <property type="entry name" value="AAA+_ATPase"/>
</dbReference>
<dbReference type="InterPro" id="IPR051120">
    <property type="entry name" value="ABC_AA/LPS_Transport"/>
</dbReference>
<gene>
    <name evidence="6" type="ORF">F6X51_12780</name>
</gene>
<dbReference type="GO" id="GO:0005524">
    <property type="term" value="F:ATP binding"/>
    <property type="evidence" value="ECO:0007669"/>
    <property type="project" value="UniProtKB-KW"/>
</dbReference>
<evidence type="ECO:0000256" key="1">
    <source>
        <dbReference type="ARBA" id="ARBA00005417"/>
    </source>
</evidence>
<name>A0A6N6MP07_9HYPH</name>
<dbReference type="PROSITE" id="PS50893">
    <property type="entry name" value="ABC_TRANSPORTER_2"/>
    <property type="match status" value="1"/>
</dbReference>
<feature type="domain" description="ABC transporter" evidence="5">
    <location>
        <begin position="5"/>
        <end position="251"/>
    </location>
</feature>
<dbReference type="PANTHER" id="PTHR45772:SF9">
    <property type="entry name" value="CONSERVED COMPONENT OF ABC TRANSPORTER FOR NATURAL AMINO ACIDS"/>
    <property type="match status" value="1"/>
</dbReference>
<accession>A0A6N6MP07</accession>
<dbReference type="CDD" id="cd03219">
    <property type="entry name" value="ABC_Mj1267_LivG_branched"/>
    <property type="match status" value="1"/>
</dbReference>
<dbReference type="PANTHER" id="PTHR45772">
    <property type="entry name" value="CONSERVED COMPONENT OF ABC TRANSPORTER FOR NATURAL AMINO ACIDS-RELATED"/>
    <property type="match status" value="1"/>
</dbReference>
<dbReference type="SMART" id="SM00382">
    <property type="entry name" value="AAA"/>
    <property type="match status" value="1"/>
</dbReference>
<protein>
    <submittedName>
        <fullName evidence="6">ABC transporter ATP-binding protein</fullName>
    </submittedName>
</protein>
<dbReference type="InterPro" id="IPR017871">
    <property type="entry name" value="ABC_transporter-like_CS"/>
</dbReference>
<dbReference type="InterPro" id="IPR032823">
    <property type="entry name" value="BCA_ABC_TP_C"/>
</dbReference>
<dbReference type="SUPFAM" id="SSF52540">
    <property type="entry name" value="P-loop containing nucleoside triphosphate hydrolases"/>
    <property type="match status" value="1"/>
</dbReference>
<comment type="caution">
    <text evidence="6">The sequence shown here is derived from an EMBL/GenBank/DDBJ whole genome shotgun (WGS) entry which is preliminary data.</text>
</comment>
<sequence length="254" mass="26913">MTALLSVNGVSRRFGGVAALSDVSFAVPAGAVVGVIGPNGSGKTTLMNIVSGVDAPTHGEVLFDGAPVQGRPAHRLARLGIARTFQHIRLVPQLTAAQNVALALHEPEAGLADILLRLPRLHRIARERHRLSVALLERAGLGRVADSRAGDLSYGDRRRVEIARALAARPRILLLDEPAAGMNHTEKHALRGLIAGFRADGITVVLVEHDMDLVMGVCDEIQVLNQGRPIASGPPAAIRKDPRVIEAYLGAEDA</sequence>
<dbReference type="Pfam" id="PF00005">
    <property type="entry name" value="ABC_tran"/>
    <property type="match status" value="1"/>
</dbReference>
<proteinExistence type="inferred from homology"/>